<proteinExistence type="predicted"/>
<name>A0A913Y1Z4_EXADI</name>
<sequence>MFVIGYVLLVVIVQSTADSIAEKRAQSRQSMTLTDALKKIEELEKRMSAYDHKLTVVLRGRDGRDGLPGTPGKDGSNGKDGSAGPRGPQGAQGAPGKEGPQGPRGPKSGGVKYVRWGKTTCPSGSDLVYKGRIGGEYYTHLGGAAEYICLTESPKYGNYKPGHQSAGYIYGTEYQVNGYSPFTETNLHDHEAPCAVCHVPTRNAELMIPATYECPSGWTMEYHGYLMTAYYGHAHPTKYLCVDQHAEAVKGTSADLNGALLYPVEGVCGSLPCHPYATGKELTCAVCTK</sequence>
<feature type="region of interest" description="Disordered" evidence="1">
    <location>
        <begin position="60"/>
        <end position="115"/>
    </location>
</feature>
<evidence type="ECO:0000256" key="2">
    <source>
        <dbReference type="SAM" id="SignalP"/>
    </source>
</evidence>
<feature type="chain" id="PRO_5037378979" description="Short-chain collagen C4-like" evidence="2">
    <location>
        <begin position="18"/>
        <end position="289"/>
    </location>
</feature>
<dbReference type="PANTHER" id="PTHR24024">
    <property type="entry name" value="PULMONARY SURFACTANT-ASSOCIATED PROTEIN A"/>
    <property type="match status" value="1"/>
</dbReference>
<dbReference type="Proteomes" id="UP000887567">
    <property type="component" value="Unplaced"/>
</dbReference>
<dbReference type="OMA" id="GHESHKG"/>
<evidence type="ECO:0000256" key="1">
    <source>
        <dbReference type="SAM" id="MobiDB-lite"/>
    </source>
</evidence>
<feature type="compositionally biased region" description="Low complexity" evidence="1">
    <location>
        <begin position="82"/>
        <end position="101"/>
    </location>
</feature>
<keyword evidence="4" id="KW-1185">Reference proteome</keyword>
<dbReference type="InterPro" id="IPR008160">
    <property type="entry name" value="Collagen"/>
</dbReference>
<dbReference type="KEGG" id="epa:110251185"/>
<dbReference type="InterPro" id="IPR051077">
    <property type="entry name" value="Ca-dependent_lectin"/>
</dbReference>
<dbReference type="GeneID" id="110251185"/>
<dbReference type="OrthoDB" id="6086925at2759"/>
<accession>A0A913Y1Z4</accession>
<feature type="signal peptide" evidence="2">
    <location>
        <begin position="1"/>
        <end position="17"/>
    </location>
</feature>
<organism evidence="3 4">
    <name type="scientific">Exaiptasia diaphana</name>
    <name type="common">Tropical sea anemone</name>
    <name type="synonym">Aiptasia pulchella</name>
    <dbReference type="NCBI Taxonomy" id="2652724"/>
    <lineage>
        <taxon>Eukaryota</taxon>
        <taxon>Metazoa</taxon>
        <taxon>Cnidaria</taxon>
        <taxon>Anthozoa</taxon>
        <taxon>Hexacorallia</taxon>
        <taxon>Actiniaria</taxon>
        <taxon>Aiptasiidae</taxon>
        <taxon>Exaiptasia</taxon>
    </lineage>
</organism>
<protein>
    <recommendedName>
        <fullName evidence="5">Short-chain collagen C4-like</fullName>
    </recommendedName>
</protein>
<dbReference type="AlphaFoldDB" id="A0A913Y1Z4"/>
<dbReference type="Pfam" id="PF01391">
    <property type="entry name" value="Collagen"/>
    <property type="match status" value="1"/>
</dbReference>
<reference evidence="3" key="1">
    <citation type="submission" date="2022-11" db="UniProtKB">
        <authorList>
            <consortium name="EnsemblMetazoa"/>
        </authorList>
    </citation>
    <scope>IDENTIFICATION</scope>
</reference>
<dbReference type="PANTHER" id="PTHR24024:SF18">
    <property type="entry name" value="SHORT-CHAIN COLLAGEN C4-LIKE"/>
    <property type="match status" value="1"/>
</dbReference>
<evidence type="ECO:0000313" key="4">
    <source>
        <dbReference type="Proteomes" id="UP000887567"/>
    </source>
</evidence>
<evidence type="ECO:0000313" key="3">
    <source>
        <dbReference type="EnsemblMetazoa" id="XP_020913517.1"/>
    </source>
</evidence>
<evidence type="ECO:0008006" key="5">
    <source>
        <dbReference type="Google" id="ProtNLM"/>
    </source>
</evidence>
<dbReference type="RefSeq" id="XP_020913517.1">
    <property type="nucleotide sequence ID" value="XM_021057858.2"/>
</dbReference>
<dbReference type="EnsemblMetazoa" id="XM_021057858.2">
    <property type="protein sequence ID" value="XP_020913517.1"/>
    <property type="gene ID" value="LOC110251185"/>
</dbReference>
<keyword evidence="2" id="KW-0732">Signal</keyword>
<dbReference type="GO" id="GO:0005615">
    <property type="term" value="C:extracellular space"/>
    <property type="evidence" value="ECO:0007669"/>
    <property type="project" value="TreeGrafter"/>
</dbReference>